<dbReference type="InterPro" id="IPR000792">
    <property type="entry name" value="Tscrpt_reg_LuxR_C"/>
</dbReference>
<proteinExistence type="predicted"/>
<evidence type="ECO:0000313" key="6">
    <source>
        <dbReference type="EMBL" id="ODR98291.1"/>
    </source>
</evidence>
<dbReference type="Gene3D" id="3.40.50.2300">
    <property type="match status" value="1"/>
</dbReference>
<dbReference type="InterPro" id="IPR016032">
    <property type="entry name" value="Sig_transdc_resp-reg_C-effctor"/>
</dbReference>
<keyword evidence="2" id="KW-0238">DNA-binding</keyword>
<feature type="domain" description="HTH luxR-type" evidence="4">
    <location>
        <begin position="142"/>
        <end position="207"/>
    </location>
</feature>
<accession>A0A1E3VYE8</accession>
<dbReference type="CDD" id="cd17535">
    <property type="entry name" value="REC_NarL-like"/>
    <property type="match status" value="1"/>
</dbReference>
<feature type="domain" description="Response regulatory" evidence="5">
    <location>
        <begin position="2"/>
        <end position="119"/>
    </location>
</feature>
<dbReference type="PROSITE" id="PS50110">
    <property type="entry name" value="RESPONSE_REGULATORY"/>
    <property type="match status" value="1"/>
</dbReference>
<dbReference type="InterPro" id="IPR039420">
    <property type="entry name" value="WalR-like"/>
</dbReference>
<dbReference type="Proteomes" id="UP000094472">
    <property type="component" value="Unassembled WGS sequence"/>
</dbReference>
<dbReference type="RefSeq" id="WP_069441513.1">
    <property type="nucleotide sequence ID" value="NZ_LPWF01000023.1"/>
</dbReference>
<feature type="modified residue" description="4-aspartylphosphate" evidence="3">
    <location>
        <position position="52"/>
    </location>
</feature>
<organism evidence="6 7">
    <name type="scientific">Methyloceanibacter superfactus</name>
    <dbReference type="NCBI Taxonomy" id="1774969"/>
    <lineage>
        <taxon>Bacteria</taxon>
        <taxon>Pseudomonadati</taxon>
        <taxon>Pseudomonadota</taxon>
        <taxon>Alphaproteobacteria</taxon>
        <taxon>Hyphomicrobiales</taxon>
        <taxon>Hyphomicrobiaceae</taxon>
        <taxon>Methyloceanibacter</taxon>
    </lineage>
</organism>
<dbReference type="SMART" id="SM00448">
    <property type="entry name" value="REC"/>
    <property type="match status" value="1"/>
</dbReference>
<evidence type="ECO:0000256" key="2">
    <source>
        <dbReference type="ARBA" id="ARBA00023125"/>
    </source>
</evidence>
<dbReference type="GO" id="GO:0000160">
    <property type="term" value="P:phosphorelay signal transduction system"/>
    <property type="evidence" value="ECO:0007669"/>
    <property type="project" value="InterPro"/>
</dbReference>
<dbReference type="OrthoDB" id="9808843at2"/>
<dbReference type="SUPFAM" id="SSF46894">
    <property type="entry name" value="C-terminal effector domain of the bipartite response regulators"/>
    <property type="match status" value="1"/>
</dbReference>
<dbReference type="InterPro" id="IPR011006">
    <property type="entry name" value="CheY-like_superfamily"/>
</dbReference>
<dbReference type="InterPro" id="IPR058245">
    <property type="entry name" value="NreC/VraR/RcsB-like_REC"/>
</dbReference>
<name>A0A1E3VYE8_9HYPH</name>
<dbReference type="SUPFAM" id="SSF52172">
    <property type="entry name" value="CheY-like"/>
    <property type="match status" value="1"/>
</dbReference>
<dbReference type="PANTHER" id="PTHR43214">
    <property type="entry name" value="TWO-COMPONENT RESPONSE REGULATOR"/>
    <property type="match status" value="1"/>
</dbReference>
<dbReference type="SMART" id="SM00421">
    <property type="entry name" value="HTH_LUXR"/>
    <property type="match status" value="1"/>
</dbReference>
<dbReference type="CDD" id="cd06170">
    <property type="entry name" value="LuxR_C_like"/>
    <property type="match status" value="1"/>
</dbReference>
<dbReference type="InterPro" id="IPR036388">
    <property type="entry name" value="WH-like_DNA-bd_sf"/>
</dbReference>
<evidence type="ECO:0000259" key="4">
    <source>
        <dbReference type="PROSITE" id="PS50043"/>
    </source>
</evidence>
<dbReference type="InterPro" id="IPR001789">
    <property type="entry name" value="Sig_transdc_resp-reg_receiver"/>
</dbReference>
<dbReference type="GO" id="GO:0003677">
    <property type="term" value="F:DNA binding"/>
    <property type="evidence" value="ECO:0007669"/>
    <property type="project" value="UniProtKB-KW"/>
</dbReference>
<reference evidence="6 7" key="1">
    <citation type="journal article" date="2016" name="Environ. Microbiol.">
        <title>New Methyloceanibacter diversity from North Sea sediments includes methanotroph containing solely the soluble methane monooxygenase.</title>
        <authorList>
            <person name="Vekeman B."/>
            <person name="Kerckhof F.M."/>
            <person name="Cremers G."/>
            <person name="de Vos P."/>
            <person name="Vandamme P."/>
            <person name="Boon N."/>
            <person name="Op den Camp H.J."/>
            <person name="Heylen K."/>
        </authorList>
    </citation>
    <scope>NUCLEOTIDE SEQUENCE [LARGE SCALE GENOMIC DNA]</scope>
    <source>
        <strain evidence="6 7">R-67175</strain>
    </source>
</reference>
<dbReference type="STRING" id="1774969.AUC69_10435"/>
<dbReference type="EMBL" id="LPWF01000023">
    <property type="protein sequence ID" value="ODR98291.1"/>
    <property type="molecule type" value="Genomic_DNA"/>
</dbReference>
<comment type="caution">
    <text evidence="6">The sequence shown here is derived from an EMBL/GenBank/DDBJ whole genome shotgun (WGS) entry which is preliminary data.</text>
</comment>
<sequence>MQVLVIDDHPIVLEGCRQLLKFAGVKRIIQTESLAEGFRLYRSKKPDVIIVDLAMRTGSLGGLSFIRRLRLHDTRTPILVFSMHNDPFIVSRALKIGANGYILKDTSGEEIVKAFEHIRSGTPYLSHELASEVAFMEARGRTTNPLRSITVRELQILSLLAEGKPYAQIAADLHVSYKTIANTCSQLKTKLGVHSLPELMRIAIEYLPSAPSRSLRA</sequence>
<dbReference type="PROSITE" id="PS50043">
    <property type="entry name" value="HTH_LUXR_2"/>
    <property type="match status" value="1"/>
</dbReference>
<dbReference type="AlphaFoldDB" id="A0A1E3VYE8"/>
<dbReference type="GO" id="GO:0006355">
    <property type="term" value="P:regulation of DNA-templated transcription"/>
    <property type="evidence" value="ECO:0007669"/>
    <property type="project" value="InterPro"/>
</dbReference>
<dbReference type="Gene3D" id="1.10.10.10">
    <property type="entry name" value="Winged helix-like DNA-binding domain superfamily/Winged helix DNA-binding domain"/>
    <property type="match status" value="1"/>
</dbReference>
<protein>
    <submittedName>
        <fullName evidence="6">Two-component system response regulator</fullName>
    </submittedName>
</protein>
<evidence type="ECO:0000259" key="5">
    <source>
        <dbReference type="PROSITE" id="PS50110"/>
    </source>
</evidence>
<dbReference type="PANTHER" id="PTHR43214:SF43">
    <property type="entry name" value="TWO-COMPONENT RESPONSE REGULATOR"/>
    <property type="match status" value="1"/>
</dbReference>
<evidence type="ECO:0000256" key="1">
    <source>
        <dbReference type="ARBA" id="ARBA00022553"/>
    </source>
</evidence>
<dbReference type="PRINTS" id="PR00038">
    <property type="entry name" value="HTHLUXR"/>
</dbReference>
<gene>
    <name evidence="6" type="ORF">AUC69_10435</name>
</gene>
<dbReference type="Pfam" id="PF00072">
    <property type="entry name" value="Response_reg"/>
    <property type="match status" value="1"/>
</dbReference>
<evidence type="ECO:0000313" key="7">
    <source>
        <dbReference type="Proteomes" id="UP000094472"/>
    </source>
</evidence>
<evidence type="ECO:0000256" key="3">
    <source>
        <dbReference type="PROSITE-ProRule" id="PRU00169"/>
    </source>
</evidence>
<keyword evidence="1 3" id="KW-0597">Phosphoprotein</keyword>
<keyword evidence="7" id="KW-1185">Reference proteome</keyword>
<dbReference type="Pfam" id="PF00196">
    <property type="entry name" value="GerE"/>
    <property type="match status" value="1"/>
</dbReference>